<keyword evidence="3" id="KW-1185">Reference proteome</keyword>
<name>A0ABX8S8L8_9ACTN</name>
<feature type="domain" description="Carrier" evidence="1">
    <location>
        <begin position="13"/>
        <end position="93"/>
    </location>
</feature>
<dbReference type="Pfam" id="PF00550">
    <property type="entry name" value="PP-binding"/>
    <property type="match status" value="1"/>
</dbReference>
<accession>A0ABX8S8L8</accession>
<dbReference type="EMBL" id="CP079105">
    <property type="protein sequence ID" value="QXQ13337.1"/>
    <property type="molecule type" value="Genomic_DNA"/>
</dbReference>
<dbReference type="PROSITE" id="PS50075">
    <property type="entry name" value="CARRIER"/>
    <property type="match status" value="1"/>
</dbReference>
<dbReference type="InterPro" id="IPR036736">
    <property type="entry name" value="ACP-like_sf"/>
</dbReference>
<sequence>MKGSTVTSAAEQTLSLTEICTLVAGCIKGTGPDAVVVTPDTELLLTGILDSLTVMKIVAELERSLGIDLPPTFIAAKNFRTPQTLHAAVVDTQHAAVVDTQHAAVVDTQHAAVVDTRHAAVTAAEPPR</sequence>
<dbReference type="Gene3D" id="1.10.1200.10">
    <property type="entry name" value="ACP-like"/>
    <property type="match status" value="1"/>
</dbReference>
<dbReference type="Proteomes" id="UP000887023">
    <property type="component" value="Chromosome"/>
</dbReference>
<reference evidence="2" key="1">
    <citation type="submission" date="2021-07" db="EMBL/GenBank/DDBJ databases">
        <title>Candidatus Kaistella beijingensis sp. nov. isolated from a municipal wastewater treatment plant is involved in sludge foaming.</title>
        <authorList>
            <person name="Song Y."/>
            <person name="Liu S.-J."/>
        </authorList>
    </citation>
    <scope>NUCLEOTIDE SEQUENCE</scope>
    <source>
        <strain evidence="2">DSM 43998</strain>
    </source>
</reference>
<organism evidence="2 3">
    <name type="scientific">Skermania pinensis</name>
    <dbReference type="NCBI Taxonomy" id="39122"/>
    <lineage>
        <taxon>Bacteria</taxon>
        <taxon>Bacillati</taxon>
        <taxon>Actinomycetota</taxon>
        <taxon>Actinomycetes</taxon>
        <taxon>Mycobacteriales</taxon>
        <taxon>Gordoniaceae</taxon>
        <taxon>Skermania</taxon>
    </lineage>
</organism>
<evidence type="ECO:0000313" key="2">
    <source>
        <dbReference type="EMBL" id="QXQ13337.1"/>
    </source>
</evidence>
<evidence type="ECO:0000313" key="3">
    <source>
        <dbReference type="Proteomes" id="UP000887023"/>
    </source>
</evidence>
<dbReference type="SUPFAM" id="SSF47336">
    <property type="entry name" value="ACP-like"/>
    <property type="match status" value="1"/>
</dbReference>
<gene>
    <name evidence="2" type="ORF">KV203_15935</name>
</gene>
<protein>
    <submittedName>
        <fullName evidence="2">Acyl carrier protein</fullName>
    </submittedName>
</protein>
<dbReference type="InterPro" id="IPR009081">
    <property type="entry name" value="PP-bd_ACP"/>
</dbReference>
<proteinExistence type="predicted"/>
<evidence type="ECO:0000259" key="1">
    <source>
        <dbReference type="PROSITE" id="PS50075"/>
    </source>
</evidence>